<feature type="transmembrane region" description="Helical" evidence="5">
    <location>
        <begin position="204"/>
        <end position="225"/>
    </location>
</feature>
<keyword evidence="3 5" id="KW-1133">Transmembrane helix</keyword>
<evidence type="ECO:0000256" key="4">
    <source>
        <dbReference type="ARBA" id="ARBA00023136"/>
    </source>
</evidence>
<feature type="transmembrane region" description="Helical" evidence="5">
    <location>
        <begin position="60"/>
        <end position="80"/>
    </location>
</feature>
<keyword evidence="4 5" id="KW-0472">Membrane</keyword>
<sequence length="231" mass="24862">MNLLNSPVFGIFLSIITYQIGLKIKARFKNDLFNPLLLAMFMIIGFLSLFHIPYESYKIGADYIHFFLSPLTVALGIMLYRQRTVIKKHFISLIIGITAGVATSFFTILLMAKAMGLSDMLTLSALPKSITTPMAISLTQILGGEEPLTIILVVITGMSGAFLAPFAVKLFPNFNAIAKGIGIGTASHAVGTSKALELGEEEGAFSSSAIALAGLITVLIVPFLARWFGLV</sequence>
<dbReference type="PANTHER" id="PTHR30249:SF0">
    <property type="entry name" value="PLASTIDAL GLYCOLATE_GLYCERATE TRANSLOCATOR 1, CHLOROPLASTIC"/>
    <property type="match status" value="1"/>
</dbReference>
<comment type="caution">
    <text evidence="6">The sequence shown here is derived from an EMBL/GenBank/DDBJ whole genome shotgun (WGS) entry which is preliminary data.</text>
</comment>
<name>A0ABS5PML6_9FIRM</name>
<evidence type="ECO:0000256" key="3">
    <source>
        <dbReference type="ARBA" id="ARBA00022989"/>
    </source>
</evidence>
<dbReference type="RefSeq" id="WP_213235921.1">
    <property type="nucleotide sequence ID" value="NZ_JAHBCL010000007.1"/>
</dbReference>
<evidence type="ECO:0000256" key="1">
    <source>
        <dbReference type="ARBA" id="ARBA00004141"/>
    </source>
</evidence>
<comment type="subcellular location">
    <subcellularLocation>
        <location evidence="1">Membrane</location>
        <topology evidence="1">Multi-pass membrane protein</topology>
    </subcellularLocation>
</comment>
<feature type="transmembrane region" description="Helical" evidence="5">
    <location>
        <begin position="148"/>
        <end position="171"/>
    </location>
</feature>
<accession>A0ABS5PML6</accession>
<keyword evidence="7" id="KW-1185">Reference proteome</keyword>
<dbReference type="PANTHER" id="PTHR30249">
    <property type="entry name" value="PUTATIVE SEROTONIN TRANSPORTER"/>
    <property type="match status" value="1"/>
</dbReference>
<dbReference type="Proteomes" id="UP000746471">
    <property type="component" value="Unassembled WGS sequence"/>
</dbReference>
<proteinExistence type="predicted"/>
<organism evidence="6 7">
    <name type="scientific">Fusibacter paucivorans</name>
    <dbReference type="NCBI Taxonomy" id="76009"/>
    <lineage>
        <taxon>Bacteria</taxon>
        <taxon>Bacillati</taxon>
        <taxon>Bacillota</taxon>
        <taxon>Clostridia</taxon>
        <taxon>Eubacteriales</taxon>
        <taxon>Eubacteriales Family XII. Incertae Sedis</taxon>
        <taxon>Fusibacter</taxon>
    </lineage>
</organism>
<evidence type="ECO:0000313" key="6">
    <source>
        <dbReference type="EMBL" id="MBS7526137.1"/>
    </source>
</evidence>
<dbReference type="EMBL" id="JAHBCL010000007">
    <property type="protein sequence ID" value="MBS7526137.1"/>
    <property type="molecule type" value="Genomic_DNA"/>
</dbReference>
<feature type="transmembrane region" description="Helical" evidence="5">
    <location>
        <begin position="36"/>
        <end position="54"/>
    </location>
</feature>
<evidence type="ECO:0000256" key="2">
    <source>
        <dbReference type="ARBA" id="ARBA00022692"/>
    </source>
</evidence>
<keyword evidence="2 5" id="KW-0812">Transmembrane</keyword>
<evidence type="ECO:0000256" key="5">
    <source>
        <dbReference type="SAM" id="Phobius"/>
    </source>
</evidence>
<evidence type="ECO:0000313" key="7">
    <source>
        <dbReference type="Proteomes" id="UP000746471"/>
    </source>
</evidence>
<feature type="transmembrane region" description="Helical" evidence="5">
    <location>
        <begin position="92"/>
        <end position="112"/>
    </location>
</feature>
<protein>
    <submittedName>
        <fullName evidence="6">LrgB family protein</fullName>
    </submittedName>
</protein>
<gene>
    <name evidence="6" type="ORF">KHM83_05575</name>
</gene>
<dbReference type="Pfam" id="PF04172">
    <property type="entry name" value="LrgB"/>
    <property type="match status" value="1"/>
</dbReference>
<dbReference type="InterPro" id="IPR007300">
    <property type="entry name" value="CidB/LrgB"/>
</dbReference>
<reference evidence="6 7" key="1">
    <citation type="submission" date="2021-05" db="EMBL/GenBank/DDBJ databases">
        <title>Fusibacter ferrireducens sp. nov., an anaerobic, sulfur- and Fe-reducing bacterium isolated from the mangrove sediment.</title>
        <authorList>
            <person name="Qiu D."/>
        </authorList>
    </citation>
    <scope>NUCLEOTIDE SEQUENCE [LARGE SCALE GENOMIC DNA]</scope>
    <source>
        <strain evidence="6 7">DSM 12116</strain>
    </source>
</reference>